<proteinExistence type="predicted"/>
<evidence type="ECO:0000313" key="2">
    <source>
        <dbReference type="Proteomes" id="UP001157502"/>
    </source>
</evidence>
<reference evidence="1" key="1">
    <citation type="submission" date="2021-05" db="EMBL/GenBank/DDBJ databases">
        <authorList>
            <person name="Pan Q."/>
            <person name="Jouanno E."/>
            <person name="Zahm M."/>
            <person name="Klopp C."/>
            <person name="Cabau C."/>
            <person name="Louis A."/>
            <person name="Berthelot C."/>
            <person name="Parey E."/>
            <person name="Roest Crollius H."/>
            <person name="Montfort J."/>
            <person name="Robinson-Rechavi M."/>
            <person name="Bouchez O."/>
            <person name="Lampietro C."/>
            <person name="Lopez Roques C."/>
            <person name="Donnadieu C."/>
            <person name="Postlethwait J."/>
            <person name="Bobe J."/>
            <person name="Dillon D."/>
            <person name="Chandos A."/>
            <person name="von Hippel F."/>
            <person name="Guiguen Y."/>
        </authorList>
    </citation>
    <scope>NUCLEOTIDE SEQUENCE</scope>
    <source>
        <strain evidence="1">YG-Jan2019</strain>
    </source>
</reference>
<name>A0ACC2GPF0_DALPE</name>
<dbReference type="Proteomes" id="UP001157502">
    <property type="component" value="Chromosome 11"/>
</dbReference>
<comment type="caution">
    <text evidence="1">The sequence shown here is derived from an EMBL/GenBank/DDBJ whole genome shotgun (WGS) entry which is preliminary data.</text>
</comment>
<sequence length="83" mass="9430">MKGSLLNYQVLVGRPRTCSCRTPFPRLVCSRATSIIFPSHSLLSIMPPERTCRHSAYITDSRLPLRPRRTPVPFRKAPQLAPK</sequence>
<gene>
    <name evidence="1" type="ORF">DPEC_G00145400</name>
</gene>
<evidence type="ECO:0000313" key="1">
    <source>
        <dbReference type="EMBL" id="KAJ8005320.1"/>
    </source>
</evidence>
<keyword evidence="2" id="KW-1185">Reference proteome</keyword>
<organism evidence="1 2">
    <name type="scientific">Dallia pectoralis</name>
    <name type="common">Alaska blackfish</name>
    <dbReference type="NCBI Taxonomy" id="75939"/>
    <lineage>
        <taxon>Eukaryota</taxon>
        <taxon>Metazoa</taxon>
        <taxon>Chordata</taxon>
        <taxon>Craniata</taxon>
        <taxon>Vertebrata</taxon>
        <taxon>Euteleostomi</taxon>
        <taxon>Actinopterygii</taxon>
        <taxon>Neopterygii</taxon>
        <taxon>Teleostei</taxon>
        <taxon>Protacanthopterygii</taxon>
        <taxon>Esociformes</taxon>
        <taxon>Umbridae</taxon>
        <taxon>Dallia</taxon>
    </lineage>
</organism>
<protein>
    <submittedName>
        <fullName evidence="1">Uncharacterized protein</fullName>
    </submittedName>
</protein>
<accession>A0ACC2GPF0</accession>
<dbReference type="EMBL" id="CM055738">
    <property type="protein sequence ID" value="KAJ8005320.1"/>
    <property type="molecule type" value="Genomic_DNA"/>
</dbReference>